<keyword evidence="2" id="KW-1185">Reference proteome</keyword>
<reference evidence="1 2" key="1">
    <citation type="journal article" date="2019" name="Sci. Rep.">
        <title>Orb-weaving spider Araneus ventricosus genome elucidates the spidroin gene catalogue.</title>
        <authorList>
            <person name="Kono N."/>
            <person name="Nakamura H."/>
            <person name="Ohtoshi R."/>
            <person name="Moran D.A.P."/>
            <person name="Shinohara A."/>
            <person name="Yoshida Y."/>
            <person name="Fujiwara M."/>
            <person name="Mori M."/>
            <person name="Tomita M."/>
            <person name="Arakawa K."/>
        </authorList>
    </citation>
    <scope>NUCLEOTIDE SEQUENCE [LARGE SCALE GENOMIC DNA]</scope>
</reference>
<dbReference type="Proteomes" id="UP000499080">
    <property type="component" value="Unassembled WGS sequence"/>
</dbReference>
<dbReference type="AlphaFoldDB" id="A0A4Y2M5D4"/>
<dbReference type="EMBL" id="BGPR01202189">
    <property type="protein sequence ID" value="GBN20886.1"/>
    <property type="molecule type" value="Genomic_DNA"/>
</dbReference>
<comment type="caution">
    <text evidence="1">The sequence shown here is derived from an EMBL/GenBank/DDBJ whole genome shotgun (WGS) entry which is preliminary data.</text>
</comment>
<gene>
    <name evidence="1" type="ORF">AVEN_198348_1</name>
</gene>
<proteinExistence type="predicted"/>
<protein>
    <submittedName>
        <fullName evidence="1">Uncharacterized protein</fullName>
    </submittedName>
</protein>
<organism evidence="1 2">
    <name type="scientific">Araneus ventricosus</name>
    <name type="common">Orbweaver spider</name>
    <name type="synonym">Epeira ventricosa</name>
    <dbReference type="NCBI Taxonomy" id="182803"/>
    <lineage>
        <taxon>Eukaryota</taxon>
        <taxon>Metazoa</taxon>
        <taxon>Ecdysozoa</taxon>
        <taxon>Arthropoda</taxon>
        <taxon>Chelicerata</taxon>
        <taxon>Arachnida</taxon>
        <taxon>Araneae</taxon>
        <taxon>Araneomorphae</taxon>
        <taxon>Entelegynae</taxon>
        <taxon>Araneoidea</taxon>
        <taxon>Araneidae</taxon>
        <taxon>Araneus</taxon>
    </lineage>
</organism>
<feature type="non-terminal residue" evidence="1">
    <location>
        <position position="36"/>
    </location>
</feature>
<evidence type="ECO:0000313" key="2">
    <source>
        <dbReference type="Proteomes" id="UP000499080"/>
    </source>
</evidence>
<name>A0A4Y2M5D4_ARAVE</name>
<evidence type="ECO:0000313" key="1">
    <source>
        <dbReference type="EMBL" id="GBN20886.1"/>
    </source>
</evidence>
<accession>A0A4Y2M5D4</accession>
<sequence>MVKVKTRIDPRKVNWTARQILYHTQMPLVHWNWLYD</sequence>